<name>A0AB34QSB1_XANCH</name>
<dbReference type="AlphaFoldDB" id="A0AB34QSB1"/>
<gene>
    <name evidence="2" type="ORF">RN20_00375</name>
</gene>
<evidence type="ECO:0000256" key="1">
    <source>
        <dbReference type="SAM" id="MobiDB-lite"/>
    </source>
</evidence>
<accession>A0AB34QSB1</accession>
<feature type="region of interest" description="Disordered" evidence="1">
    <location>
        <begin position="1"/>
        <end position="25"/>
    </location>
</feature>
<evidence type="ECO:0000313" key="3">
    <source>
        <dbReference type="Proteomes" id="UP000031180"/>
    </source>
</evidence>
<proteinExistence type="predicted"/>
<protein>
    <submittedName>
        <fullName evidence="2">Uncharacterized protein</fullName>
    </submittedName>
</protein>
<evidence type="ECO:0000313" key="2">
    <source>
        <dbReference type="EMBL" id="KHS40971.1"/>
    </source>
</evidence>
<dbReference type="EMBL" id="JWTI02000076">
    <property type="protein sequence ID" value="KHS40971.1"/>
    <property type="molecule type" value="Genomic_DNA"/>
</dbReference>
<sequence>MESARSGGPHPAFRAISPQADEEKQAAPFRLRGRCPKGGWGRDLVQQHTASYVDCAPFHRKASNEALAERCATLLNCAAGKLRSHSSGATRHLLPLTGEGPRAGLRTLGSSVAAREPRAISPGRPAPVCRKRQRGAEARCSPFRHTSDAPPLLHG</sequence>
<feature type="region of interest" description="Disordered" evidence="1">
    <location>
        <begin position="112"/>
        <end position="155"/>
    </location>
</feature>
<comment type="caution">
    <text evidence="2">The sequence shown here is derived from an EMBL/GenBank/DDBJ whole genome shotgun (WGS) entry which is preliminary data.</text>
</comment>
<dbReference type="Proteomes" id="UP000031180">
    <property type="component" value="Unassembled WGS sequence"/>
</dbReference>
<organism evidence="2 3">
    <name type="scientific">Xanthomonas campestris pv. phaseoli</name>
    <dbReference type="NCBI Taxonomy" id="317013"/>
    <lineage>
        <taxon>Bacteria</taxon>
        <taxon>Pseudomonadati</taxon>
        <taxon>Pseudomonadota</taxon>
        <taxon>Gammaproteobacteria</taxon>
        <taxon>Lysobacterales</taxon>
        <taxon>Lysobacteraceae</taxon>
        <taxon>Xanthomonas</taxon>
    </lineage>
</organism>
<reference evidence="3" key="1">
    <citation type="submission" date="2015-04" db="EMBL/GenBank/DDBJ databases">
        <title>Genome sequencing of pathogens of bean.</title>
        <authorList>
            <person name="Harrison J.W."/>
            <person name="Aritua V."/>
            <person name="Sapp M."/>
            <person name="Smith J."/>
            <person name="Studholme D.J."/>
        </authorList>
    </citation>
    <scope>NUCLEOTIDE SEQUENCE [LARGE SCALE GENOMIC DNA]</scope>
    <source>
        <strain evidence="3">NCPPB 1138</strain>
    </source>
</reference>